<gene>
    <name evidence="1" type="ORF">QVN30_11305</name>
</gene>
<evidence type="ECO:0000313" key="1">
    <source>
        <dbReference type="EMBL" id="MDN0064885.1"/>
    </source>
</evidence>
<comment type="caution">
    <text evidence="1">The sequence shown here is derived from an EMBL/GenBank/DDBJ whole genome shotgun (WGS) entry which is preliminary data.</text>
</comment>
<sequence length="241" mass="26952">MQLNELEIVGRCADEDRICFELDCDWDDAAALNGQKLTVADGGKTVEEFYGYKLHSIDESSDGTLYCWFALKLDDATKESIAQISESVNSIQKDLQSASLAFGLVDTVARLVTASIDFETVSAYDVVSIADYIQEWVPGIQLGRNAPVTYNGKLYRTSQAIAETQEQYPPDIAGESLYYPIEVADDGIIVYRTCHGDYDAVRKGEKRHYPDARGPVYVSLIDYNSTIPGSDERWWELVKDE</sequence>
<organism evidence="1 2">
    <name type="scientific">Collinsella ihumii</name>
    <dbReference type="NCBI Taxonomy" id="1720204"/>
    <lineage>
        <taxon>Bacteria</taxon>
        <taxon>Bacillati</taxon>
        <taxon>Actinomycetota</taxon>
        <taxon>Coriobacteriia</taxon>
        <taxon>Coriobacteriales</taxon>
        <taxon>Coriobacteriaceae</taxon>
        <taxon>Collinsella</taxon>
    </lineage>
</organism>
<evidence type="ECO:0000313" key="2">
    <source>
        <dbReference type="Proteomes" id="UP001168435"/>
    </source>
</evidence>
<reference evidence="1" key="2">
    <citation type="submission" date="2024-05" db="EMBL/GenBank/DDBJ databases">
        <title>Identification and characterization of horizontal gene transfer across gut microbiota members of farm animals based on homology search.</title>
        <authorList>
            <person name="Schwarzerova J."/>
            <person name="Nykrynova M."/>
            <person name="Jureckova K."/>
            <person name="Cejkova D."/>
            <person name="Rychlik I."/>
        </authorList>
    </citation>
    <scope>NUCLEOTIDE SEQUENCE</scope>
    <source>
        <strain evidence="1">176_SSukc20</strain>
    </source>
</reference>
<protein>
    <submittedName>
        <fullName evidence="1">Uncharacterized protein</fullName>
    </submittedName>
</protein>
<dbReference type="EMBL" id="JAUEIQ010000017">
    <property type="protein sequence ID" value="MDN0064885.1"/>
    <property type="molecule type" value="Genomic_DNA"/>
</dbReference>
<name>A0ABT7XHI7_9ACTN</name>
<keyword evidence="2" id="KW-1185">Reference proteome</keyword>
<dbReference type="RefSeq" id="WP_289836444.1">
    <property type="nucleotide sequence ID" value="NZ_JAUEIQ010000017.1"/>
</dbReference>
<proteinExistence type="predicted"/>
<dbReference type="Proteomes" id="UP001168435">
    <property type="component" value="Unassembled WGS sequence"/>
</dbReference>
<accession>A0ABT7XHI7</accession>
<reference evidence="1" key="1">
    <citation type="submission" date="2023-06" db="EMBL/GenBank/DDBJ databases">
        <authorList>
            <person name="Zeman M."/>
            <person name="Kubasova T."/>
            <person name="Jahodarova E."/>
            <person name="Nykrynova M."/>
            <person name="Rychlik I."/>
        </authorList>
    </citation>
    <scope>NUCLEOTIDE SEQUENCE</scope>
    <source>
        <strain evidence="1">176_SSukc20</strain>
    </source>
</reference>